<keyword evidence="3" id="KW-1185">Reference proteome</keyword>
<name>A0A5K8AGX7_9BACT</name>
<sequence length="97" mass="10357">MSAAGNVRSGSGTSSGQFGGWGMASLGDTSGADRVDRESIVAAVRQKLQTVKVTKKTVKSVINVREKWESSLFMAFICKKWVDQQVAAHGVRLAVLS</sequence>
<organism evidence="2 3">
    <name type="scientific">Desulfosarcina ovata subsp. ovata</name>
    <dbReference type="NCBI Taxonomy" id="2752305"/>
    <lineage>
        <taxon>Bacteria</taxon>
        <taxon>Pseudomonadati</taxon>
        <taxon>Thermodesulfobacteriota</taxon>
        <taxon>Desulfobacteria</taxon>
        <taxon>Desulfobacterales</taxon>
        <taxon>Desulfosarcinaceae</taxon>
        <taxon>Desulfosarcina</taxon>
    </lineage>
</organism>
<dbReference type="AlphaFoldDB" id="A0A5K8AGX7"/>
<dbReference type="Proteomes" id="UP000422108">
    <property type="component" value="Chromosome"/>
</dbReference>
<proteinExistence type="predicted"/>
<accession>A0A5K8AGX7</accession>
<reference evidence="2 3" key="1">
    <citation type="submission" date="2019-11" db="EMBL/GenBank/DDBJ databases">
        <title>Comparative genomics of hydrocarbon-degrading Desulfosarcina strains.</title>
        <authorList>
            <person name="Watanabe M."/>
            <person name="Kojima H."/>
            <person name="Fukui M."/>
        </authorList>
    </citation>
    <scope>NUCLEOTIDE SEQUENCE [LARGE SCALE GENOMIC DNA]</scope>
    <source>
        <strain evidence="3">oXyS1</strain>
    </source>
</reference>
<protein>
    <submittedName>
        <fullName evidence="2">Uncharacterized protein</fullName>
    </submittedName>
</protein>
<dbReference type="EMBL" id="AP021879">
    <property type="protein sequence ID" value="BBO91881.1"/>
    <property type="molecule type" value="Genomic_DNA"/>
</dbReference>
<feature type="region of interest" description="Disordered" evidence="1">
    <location>
        <begin position="1"/>
        <end position="20"/>
    </location>
</feature>
<evidence type="ECO:0000256" key="1">
    <source>
        <dbReference type="SAM" id="MobiDB-lite"/>
    </source>
</evidence>
<evidence type="ECO:0000313" key="2">
    <source>
        <dbReference type="EMBL" id="BBO91881.1"/>
    </source>
</evidence>
<gene>
    <name evidence="2" type="ORF">DSCOOX_50610</name>
</gene>
<evidence type="ECO:0000313" key="3">
    <source>
        <dbReference type="Proteomes" id="UP000422108"/>
    </source>
</evidence>